<feature type="domain" description="DUF112" evidence="2">
    <location>
        <begin position="18"/>
        <end position="439"/>
    </location>
</feature>
<dbReference type="PANTHER" id="PTHR35342:SF5">
    <property type="entry name" value="TRICARBOXYLIC TRANSPORT PROTEIN"/>
    <property type="match status" value="1"/>
</dbReference>
<dbReference type="EMBL" id="JANSLM010000027">
    <property type="protein sequence ID" value="MDT8843614.1"/>
    <property type="molecule type" value="Genomic_DNA"/>
</dbReference>
<dbReference type="Proteomes" id="UP001246473">
    <property type="component" value="Unassembled WGS sequence"/>
</dbReference>
<organism evidence="4 5">
    <name type="scientific">Paraburkholderia fungorum</name>
    <dbReference type="NCBI Taxonomy" id="134537"/>
    <lineage>
        <taxon>Bacteria</taxon>
        <taxon>Pseudomonadati</taxon>
        <taxon>Pseudomonadota</taxon>
        <taxon>Betaproteobacteria</taxon>
        <taxon>Burkholderiales</taxon>
        <taxon>Burkholderiaceae</taxon>
        <taxon>Paraburkholderia</taxon>
    </lineage>
</organism>
<evidence type="ECO:0000259" key="2">
    <source>
        <dbReference type="Pfam" id="PF01970"/>
    </source>
</evidence>
<evidence type="ECO:0000259" key="3">
    <source>
        <dbReference type="Pfam" id="PF07331"/>
    </source>
</evidence>
<comment type="caution">
    <text evidence="4">The sequence shown here is derived from an EMBL/GenBank/DDBJ whole genome shotgun (WGS) entry which is preliminary data.</text>
</comment>
<feature type="transmembrane region" description="Helical" evidence="1">
    <location>
        <begin position="136"/>
        <end position="158"/>
    </location>
</feature>
<dbReference type="Pfam" id="PF01970">
    <property type="entry name" value="TctA"/>
    <property type="match status" value="1"/>
</dbReference>
<feature type="domain" description="DUF1468" evidence="3">
    <location>
        <begin position="518"/>
        <end position="662"/>
    </location>
</feature>
<feature type="transmembrane region" description="Helical" evidence="1">
    <location>
        <begin position="387"/>
        <end position="405"/>
    </location>
</feature>
<keyword evidence="1" id="KW-1133">Transmembrane helix</keyword>
<proteinExistence type="predicted"/>
<feature type="transmembrane region" description="Helical" evidence="1">
    <location>
        <begin position="53"/>
        <end position="71"/>
    </location>
</feature>
<keyword evidence="1" id="KW-0812">Transmembrane</keyword>
<evidence type="ECO:0000256" key="1">
    <source>
        <dbReference type="SAM" id="Phobius"/>
    </source>
</evidence>
<feature type="transmembrane region" description="Helical" evidence="1">
    <location>
        <begin position="165"/>
        <end position="181"/>
    </location>
</feature>
<name>A0AAP5V0Q9_9BURK</name>
<feature type="transmembrane region" description="Helical" evidence="1">
    <location>
        <begin position="201"/>
        <end position="218"/>
    </location>
</feature>
<dbReference type="RefSeq" id="WP_315697626.1">
    <property type="nucleotide sequence ID" value="NZ_JANSLM010000027.1"/>
</dbReference>
<keyword evidence="1" id="KW-0472">Membrane</keyword>
<gene>
    <name evidence="4" type="ORF">ParKJ_40115</name>
</gene>
<dbReference type="InterPro" id="IPR002823">
    <property type="entry name" value="DUF112_TM"/>
</dbReference>
<feature type="transmembrane region" description="Helical" evidence="1">
    <location>
        <begin position="638"/>
        <end position="656"/>
    </location>
</feature>
<evidence type="ECO:0000313" key="4">
    <source>
        <dbReference type="EMBL" id="MDT8843614.1"/>
    </source>
</evidence>
<dbReference type="InterPro" id="IPR009936">
    <property type="entry name" value="DUF1468"/>
</dbReference>
<accession>A0AAP5V0Q9</accession>
<feature type="transmembrane region" description="Helical" evidence="1">
    <location>
        <begin position="354"/>
        <end position="375"/>
    </location>
</feature>
<feature type="transmembrane region" description="Helical" evidence="1">
    <location>
        <begin position="107"/>
        <end position="130"/>
    </location>
</feature>
<evidence type="ECO:0000313" key="5">
    <source>
        <dbReference type="Proteomes" id="UP001246473"/>
    </source>
</evidence>
<feature type="transmembrane region" description="Helical" evidence="1">
    <location>
        <begin position="20"/>
        <end position="46"/>
    </location>
</feature>
<feature type="transmembrane region" description="Helical" evidence="1">
    <location>
        <begin position="465"/>
        <end position="484"/>
    </location>
</feature>
<protein>
    <submittedName>
        <fullName evidence="4">Tripartite tricarboxylate transporter permease</fullName>
    </submittedName>
</protein>
<dbReference type="AlphaFoldDB" id="A0AAP5V0Q9"/>
<feature type="transmembrane region" description="Helical" evidence="1">
    <location>
        <begin position="602"/>
        <end position="632"/>
    </location>
</feature>
<reference evidence="4" key="1">
    <citation type="submission" date="2022-08" db="EMBL/GenBank/DDBJ databases">
        <authorList>
            <person name="Kim S.-J."/>
        </authorList>
    </citation>
    <scope>NUCLEOTIDE SEQUENCE</scope>
    <source>
        <strain evidence="4">KJ</strain>
    </source>
</reference>
<feature type="transmembrane region" description="Helical" evidence="1">
    <location>
        <begin position="316"/>
        <end position="342"/>
    </location>
</feature>
<dbReference type="PANTHER" id="PTHR35342">
    <property type="entry name" value="TRICARBOXYLIC TRANSPORT PROTEIN"/>
    <property type="match status" value="1"/>
</dbReference>
<dbReference type="Pfam" id="PF07331">
    <property type="entry name" value="TctB"/>
    <property type="match status" value="1"/>
</dbReference>
<feature type="transmembrane region" description="Helical" evidence="1">
    <location>
        <begin position="539"/>
        <end position="560"/>
    </location>
</feature>
<feature type="transmembrane region" description="Helical" evidence="1">
    <location>
        <begin position="516"/>
        <end position="533"/>
    </location>
</feature>
<sequence>MLNAAIHAFFIVMDPMRLLTMLGGVVLGLALGVVPGLGGIVGLALLIPFTYHIDGYTAFALLLGMAAVTTVSDLIPAVLFGVPGTVGAAATVIDGHQMARKGQAARAFGAGYMSSLSGGIFGALLLALLLPFLRTLVMYVGSAELLAFCIFGLSMIAVLSGKAPVKGLAVASFGLMLSLVGSDPQTGTLRWTFGSFYLWDHLPLVPVALGMFAIPELADMAIERRSIASVTDTAALSGNQWDGIRDAMRNWRLILRCSGLGAVLGAVPGVGSAVIDWMAYAHALRTEKNPESFGRGDVRGVIAAESSNNAKEGGHLIPTIAFGMPAGASMALLLSAFMMHGFTPGPEMLTKHLSVTYAIIWTLAIAHMMGAVICLSGSRLFAKLATVRVGLLLPLILAILFLGAFNASMSWGDICSLVLSGAFGWIMKRLDWPRPPLILGLVLGSMCERYYFISTEVYGTGFFTRPVVLIVLLAALWVVIGPAVRRGYRRLKHRNAADALPRTKARWAVRRFDHRSLFAFVMMLIPAAALWSARDWNFGARLMPMTAASAALLFCALAFLRQLVTIEGGAVAAEASDAHAHELPQRTEPIPAHLVRSRGLRFFLWIAGALALGYGIGLIPALFVLMLLLARFEFGERWRTSVLLSVLMTVALWVIFDRIFAITWSPSILGNVVPALRDATGGLL</sequence>